<comment type="similarity">
    <text evidence="1">Belongs to the short-chain dehydrogenases/reductases (SDR) family.</text>
</comment>
<dbReference type="PRINTS" id="PR00081">
    <property type="entry name" value="GDHRDH"/>
</dbReference>
<dbReference type="OrthoDB" id="9788235at2"/>
<dbReference type="RefSeq" id="WP_124905442.1">
    <property type="nucleotide sequence ID" value="NZ_RQJP01000001.1"/>
</dbReference>
<dbReference type="PROSITE" id="PS00061">
    <property type="entry name" value="ADH_SHORT"/>
    <property type="match status" value="1"/>
</dbReference>
<sequence length="257" mass="27420">MKKRTVLITGSTSGIGLAIAKAFAQQGHNLIFNGLEPDGRQIAEAVANEHQIEYVFDPANMLHPKALRTLVRQGEQRWGTIDVLINNAGIQHVAPIADFPEEKWEAIIGINLTAPFHLTKAVWPAMKNQHFGRIINIASAHGLVASEFKSAYVAAKHGLIGLTKTAALEGATCGITANAICPGYVRTPLVDRQIADQAVAHRISESDVIEKVILAKQALKQFVPPESIAALCLFLASDAAATLTGAALPIDGGWSAQ</sequence>
<reference evidence="2 3" key="1">
    <citation type="submission" date="2018-11" db="EMBL/GenBank/DDBJ databases">
        <authorList>
            <person name="Zhou Z."/>
            <person name="Wang G."/>
        </authorList>
    </citation>
    <scope>NUCLEOTIDE SEQUENCE [LARGE SCALE GENOMIC DNA]</scope>
    <source>
        <strain evidence="2 3">KCTC42998</strain>
    </source>
</reference>
<dbReference type="InterPro" id="IPR020904">
    <property type="entry name" value="Sc_DH/Rdtase_CS"/>
</dbReference>
<dbReference type="GO" id="GO:0032787">
    <property type="term" value="P:monocarboxylic acid metabolic process"/>
    <property type="evidence" value="ECO:0007669"/>
    <property type="project" value="UniProtKB-ARBA"/>
</dbReference>
<dbReference type="PANTHER" id="PTHR42879">
    <property type="entry name" value="3-OXOACYL-(ACYL-CARRIER-PROTEIN) REDUCTASE"/>
    <property type="match status" value="1"/>
</dbReference>
<dbReference type="PRINTS" id="PR00080">
    <property type="entry name" value="SDRFAMILY"/>
</dbReference>
<dbReference type="NCBIfam" id="NF009093">
    <property type="entry name" value="PRK12429.1"/>
    <property type="match status" value="1"/>
</dbReference>
<gene>
    <name evidence="2" type="ORF">EHT87_07675</name>
</gene>
<dbReference type="PANTHER" id="PTHR42879:SF2">
    <property type="entry name" value="3-OXOACYL-[ACYL-CARRIER-PROTEIN] REDUCTASE FABG"/>
    <property type="match status" value="1"/>
</dbReference>
<dbReference type="SUPFAM" id="SSF51735">
    <property type="entry name" value="NAD(P)-binding Rossmann-fold domains"/>
    <property type="match status" value="1"/>
</dbReference>
<name>A0A3P1CZ40_9BACT</name>
<dbReference type="InterPro" id="IPR002347">
    <property type="entry name" value="SDR_fam"/>
</dbReference>
<dbReference type="Gene3D" id="3.40.50.720">
    <property type="entry name" value="NAD(P)-binding Rossmann-like Domain"/>
    <property type="match status" value="1"/>
</dbReference>
<accession>A0A3P1CZ40</accession>
<dbReference type="NCBIfam" id="TIGR01963">
    <property type="entry name" value="PHB_DH"/>
    <property type="match status" value="1"/>
</dbReference>
<keyword evidence="2" id="KW-0560">Oxidoreductase</keyword>
<dbReference type="FunFam" id="3.40.50.720:FF:000084">
    <property type="entry name" value="Short-chain dehydrogenase reductase"/>
    <property type="match status" value="1"/>
</dbReference>
<evidence type="ECO:0000256" key="1">
    <source>
        <dbReference type="ARBA" id="ARBA00006484"/>
    </source>
</evidence>
<dbReference type="InterPro" id="IPR050259">
    <property type="entry name" value="SDR"/>
</dbReference>
<keyword evidence="3" id="KW-1185">Reference proteome</keyword>
<evidence type="ECO:0000313" key="2">
    <source>
        <dbReference type="EMBL" id="RRB18144.1"/>
    </source>
</evidence>
<comment type="caution">
    <text evidence="2">The sequence shown here is derived from an EMBL/GenBank/DDBJ whole genome shotgun (WGS) entry which is preliminary data.</text>
</comment>
<proteinExistence type="inferred from homology"/>
<protein>
    <submittedName>
        <fullName evidence="2">3-hydroxybutyrate dehydrogenase</fullName>
        <ecNumber evidence="2">1.1.1.30</ecNumber>
    </submittedName>
</protein>
<dbReference type="EMBL" id="RQJP01000001">
    <property type="protein sequence ID" value="RRB18144.1"/>
    <property type="molecule type" value="Genomic_DNA"/>
</dbReference>
<dbReference type="AlphaFoldDB" id="A0A3P1CZ40"/>
<dbReference type="InterPro" id="IPR011294">
    <property type="entry name" value="3-OHbutyrate_DH"/>
</dbReference>
<dbReference type="EC" id="1.1.1.30" evidence="2"/>
<organism evidence="2 3">
    <name type="scientific">Larkinella knui</name>
    <dbReference type="NCBI Taxonomy" id="2025310"/>
    <lineage>
        <taxon>Bacteria</taxon>
        <taxon>Pseudomonadati</taxon>
        <taxon>Bacteroidota</taxon>
        <taxon>Cytophagia</taxon>
        <taxon>Cytophagales</taxon>
        <taxon>Spirosomataceae</taxon>
        <taxon>Larkinella</taxon>
    </lineage>
</organism>
<evidence type="ECO:0000313" key="3">
    <source>
        <dbReference type="Proteomes" id="UP000274271"/>
    </source>
</evidence>
<dbReference type="GO" id="GO:0003858">
    <property type="term" value="F:3-hydroxybutyrate dehydrogenase activity"/>
    <property type="evidence" value="ECO:0007669"/>
    <property type="project" value="UniProtKB-EC"/>
</dbReference>
<dbReference type="Proteomes" id="UP000274271">
    <property type="component" value="Unassembled WGS sequence"/>
</dbReference>
<dbReference type="InterPro" id="IPR036291">
    <property type="entry name" value="NAD(P)-bd_dom_sf"/>
</dbReference>
<dbReference type="Pfam" id="PF13561">
    <property type="entry name" value="adh_short_C2"/>
    <property type="match status" value="1"/>
</dbReference>